<keyword evidence="4" id="KW-1185">Reference proteome</keyword>
<dbReference type="PANTHER" id="PTHR32285">
    <property type="entry name" value="PROTEIN TRICHOME BIREFRINGENCE-LIKE 9-RELATED"/>
    <property type="match status" value="1"/>
</dbReference>
<dbReference type="OrthoDB" id="630188at2759"/>
<protein>
    <submittedName>
        <fullName evidence="3">Protein trichome birefringence-like 31</fullName>
    </submittedName>
</protein>
<comment type="similarity">
    <text evidence="1">Belongs to the PC-esterase family. TBL subfamily.</text>
</comment>
<dbReference type="GO" id="GO:0016413">
    <property type="term" value="F:O-acetyltransferase activity"/>
    <property type="evidence" value="ECO:0007669"/>
    <property type="project" value="InterPro"/>
</dbReference>
<dbReference type="Proteomes" id="UP000250321">
    <property type="component" value="Unassembled WGS sequence"/>
</dbReference>
<dbReference type="GO" id="GO:0005794">
    <property type="term" value="C:Golgi apparatus"/>
    <property type="evidence" value="ECO:0007669"/>
    <property type="project" value="TreeGrafter"/>
</dbReference>
<dbReference type="InterPro" id="IPR029962">
    <property type="entry name" value="TBL"/>
</dbReference>
<accession>A0A314XVT7</accession>
<dbReference type="STRING" id="2094558.A0A314XVT7"/>
<evidence type="ECO:0000313" key="3">
    <source>
        <dbReference type="EMBL" id="PQP98212.1"/>
    </source>
</evidence>
<dbReference type="AlphaFoldDB" id="A0A314XVT7"/>
<dbReference type="PANTHER" id="PTHR32285:SF217">
    <property type="entry name" value="PROTEIN TRICHOME BIREFRINGENCE-LIKE 31"/>
    <property type="match status" value="1"/>
</dbReference>
<sequence>MGCGSNHLMFDPLKLMQILRGKRLMFVGDSVQRGQFESLVCMVQSIIPQGKKSIQRVPPRKIFKVEEFDASIEYYWAPFIVESISDHATKHTVLKRLVKLDSIAKHGKHWEGVDILVFESYVWWMHKPTINVTYGSPDVQEYNVTTAYRLALQTWAEWLESSINPVRQKVFFMSMSPTHLWSWEWKAGSDENCFNESYPIQVVRVPKRRTYICIRGTQGEALDKGTKI</sequence>
<dbReference type="EMBL" id="PJQY01001921">
    <property type="protein sequence ID" value="PQP98212.1"/>
    <property type="molecule type" value="Genomic_DNA"/>
</dbReference>
<name>A0A314XVT7_PRUYE</name>
<evidence type="ECO:0000259" key="2">
    <source>
        <dbReference type="Pfam" id="PF13839"/>
    </source>
</evidence>
<evidence type="ECO:0000313" key="4">
    <source>
        <dbReference type="Proteomes" id="UP000250321"/>
    </source>
</evidence>
<evidence type="ECO:0000256" key="1">
    <source>
        <dbReference type="ARBA" id="ARBA00007727"/>
    </source>
</evidence>
<dbReference type="Pfam" id="PF13839">
    <property type="entry name" value="PC-Esterase"/>
    <property type="match status" value="1"/>
</dbReference>
<feature type="domain" description="Trichome birefringence-like C-terminal" evidence="2">
    <location>
        <begin position="10"/>
        <end position="223"/>
    </location>
</feature>
<gene>
    <name evidence="3" type="ORF">Pyn_30687</name>
</gene>
<proteinExistence type="inferred from homology"/>
<reference evidence="3 4" key="1">
    <citation type="submission" date="2018-02" db="EMBL/GenBank/DDBJ databases">
        <title>Draft genome of wild Prunus yedoensis var. nudiflora.</title>
        <authorList>
            <person name="Baek S."/>
            <person name="Kim J.-H."/>
            <person name="Choi K."/>
            <person name="Kim G.-B."/>
            <person name="Cho A."/>
            <person name="Jang H."/>
            <person name="Shin C.-H."/>
            <person name="Yu H.-J."/>
            <person name="Mun J.-H."/>
        </authorList>
    </citation>
    <scope>NUCLEOTIDE SEQUENCE [LARGE SCALE GENOMIC DNA]</scope>
    <source>
        <strain evidence="4">cv. Jeju island</strain>
        <tissue evidence="3">Leaf</tissue>
    </source>
</reference>
<dbReference type="InterPro" id="IPR026057">
    <property type="entry name" value="TBL_C"/>
</dbReference>
<comment type="caution">
    <text evidence="3">The sequence shown here is derived from an EMBL/GenBank/DDBJ whole genome shotgun (WGS) entry which is preliminary data.</text>
</comment>
<organism evidence="3 4">
    <name type="scientific">Prunus yedoensis var. nudiflora</name>
    <dbReference type="NCBI Taxonomy" id="2094558"/>
    <lineage>
        <taxon>Eukaryota</taxon>
        <taxon>Viridiplantae</taxon>
        <taxon>Streptophyta</taxon>
        <taxon>Embryophyta</taxon>
        <taxon>Tracheophyta</taxon>
        <taxon>Spermatophyta</taxon>
        <taxon>Magnoliopsida</taxon>
        <taxon>eudicotyledons</taxon>
        <taxon>Gunneridae</taxon>
        <taxon>Pentapetalae</taxon>
        <taxon>rosids</taxon>
        <taxon>fabids</taxon>
        <taxon>Rosales</taxon>
        <taxon>Rosaceae</taxon>
        <taxon>Amygdaloideae</taxon>
        <taxon>Amygdaleae</taxon>
        <taxon>Prunus</taxon>
    </lineage>
</organism>